<sequence>MFRRRKTVKKRPGSVALSKTYPRCELEESKLFLKQFLMLKVNGEIPESINISVMRDWLIRREMNAFKKRYKKILEKLEKKVIQEVQKEHLLQLQIKTKGGRKDQQTPAPVITETLSVVARYSPASAVKITPPPVVLKTVVEKETGDSESVVRETVLEYSSPAATLTSQSVVMETPSPVTPVCVPAKTTKQPSLPAHAERREDTPPPQTFTPDSIMQGTSVSMSNKKKKWKKRLKDLNRKETGDPPPPKPEATPSDPVAPPPVKEKEIQLEKEDKPNKENVPSPAPATHADDNQYNEKQWKPTNLEERKIYDREFLLGLQFISASKCKPEGLPHIRGVVLDKNVLPGMSVNGDIHLHKAVNPWCRGEKAESDGTIQKLLQSVQAVLNKMTPQMFQTLMKQIEKMRIDTEEKLKGLINLVFEKAVTEPNFSFIYANMCYCLMGLKVSTCHKPDATVNFRKLLLNLCQKEFERDKYDGETFKKREMELDSATNEEVHQRLIEELEEEKDTARRRRLGNIKFIGELFKAKVLKENIIHDCVVKLLKNQDEENLESLCILLSTIGKDLDIEKARNNWVSRQDHQGPKTIEQIHKDAEMEQQRERMTAQQQLFSVKLSAQDTNNHTHTLNGALPGDSGAPPADSEDNGWYHHGVALQVSPTLTPILYLSNRKYTTVSVLTHREVSKPLLPIGKAGELLAHILTLLSKTMVNLDKQLVSSGCFVGALMRAVCCAALTDETPVKVDSTEISQRAELLQRYIKDQQMELQALDALHSIIVEIKQPPSKCVCIECVRALNNQWVWPNIKMIDIYSSMSTKYEFQVEL</sequence>
<dbReference type="OrthoDB" id="514777at2759"/>
<feature type="region of interest" description="Disordered" evidence="2">
    <location>
        <begin position="175"/>
        <end position="300"/>
    </location>
</feature>
<dbReference type="GO" id="GO:0003729">
    <property type="term" value="F:mRNA binding"/>
    <property type="evidence" value="ECO:0007669"/>
    <property type="project" value="TreeGrafter"/>
</dbReference>
<dbReference type="Pfam" id="PF02854">
    <property type="entry name" value="MIF4G"/>
    <property type="match status" value="1"/>
</dbReference>
<dbReference type="SMART" id="SM00543">
    <property type="entry name" value="MIF4G"/>
    <property type="match status" value="1"/>
</dbReference>
<organism evidence="4 5">
    <name type="scientific">Bagarius yarrelli</name>
    <name type="common">Goonch</name>
    <name type="synonym">Bagrus yarrelli</name>
    <dbReference type="NCBI Taxonomy" id="175774"/>
    <lineage>
        <taxon>Eukaryota</taxon>
        <taxon>Metazoa</taxon>
        <taxon>Chordata</taxon>
        <taxon>Craniata</taxon>
        <taxon>Vertebrata</taxon>
        <taxon>Euteleostomi</taxon>
        <taxon>Actinopterygii</taxon>
        <taxon>Neopterygii</taxon>
        <taxon>Teleostei</taxon>
        <taxon>Ostariophysi</taxon>
        <taxon>Siluriformes</taxon>
        <taxon>Sisoridae</taxon>
        <taxon>Sisorinae</taxon>
        <taxon>Bagarius</taxon>
    </lineage>
</organism>
<dbReference type="InterPro" id="IPR016024">
    <property type="entry name" value="ARM-type_fold"/>
</dbReference>
<keyword evidence="5" id="KW-1185">Reference proteome</keyword>
<dbReference type="InterPro" id="IPR003890">
    <property type="entry name" value="MIF4G-like_typ-3"/>
</dbReference>
<evidence type="ECO:0000313" key="4">
    <source>
        <dbReference type="EMBL" id="TUQ53283.1"/>
    </source>
</evidence>
<feature type="compositionally biased region" description="Basic residues" evidence="2">
    <location>
        <begin position="224"/>
        <end position="233"/>
    </location>
</feature>
<evidence type="ECO:0000256" key="2">
    <source>
        <dbReference type="SAM" id="MobiDB-lite"/>
    </source>
</evidence>
<accession>A0A556VX65</accession>
<dbReference type="PANTHER" id="PTHR23253">
    <property type="entry name" value="EUKARYOTIC TRANSLATION INITIATION FACTOR 4 GAMMA"/>
    <property type="match status" value="1"/>
</dbReference>
<keyword evidence="1" id="KW-0175">Coiled coil</keyword>
<feature type="domain" description="MIF4G" evidence="3">
    <location>
        <begin position="378"/>
        <end position="619"/>
    </location>
</feature>
<feature type="compositionally biased region" description="Polar residues" evidence="2">
    <location>
        <begin position="209"/>
        <end position="223"/>
    </location>
</feature>
<evidence type="ECO:0000256" key="1">
    <source>
        <dbReference type="SAM" id="Coils"/>
    </source>
</evidence>
<dbReference type="GO" id="GO:0003743">
    <property type="term" value="F:translation initiation factor activity"/>
    <property type="evidence" value="ECO:0007669"/>
    <property type="project" value="UniProtKB-KW"/>
</dbReference>
<evidence type="ECO:0000313" key="5">
    <source>
        <dbReference type="Proteomes" id="UP000319801"/>
    </source>
</evidence>
<dbReference type="AlphaFoldDB" id="A0A556VX65"/>
<feature type="compositionally biased region" description="Basic and acidic residues" evidence="2">
    <location>
        <begin position="262"/>
        <end position="277"/>
    </location>
</feature>
<dbReference type="Pfam" id="PF21140">
    <property type="entry name" value="eIF4G1-like_eIF4E-bd"/>
    <property type="match status" value="1"/>
</dbReference>
<protein>
    <submittedName>
        <fullName evidence="4">Eukaryotic translation initiation factor 4 gamma 3</fullName>
    </submittedName>
</protein>
<dbReference type="Proteomes" id="UP000319801">
    <property type="component" value="Unassembled WGS sequence"/>
</dbReference>
<dbReference type="Gene3D" id="1.25.40.180">
    <property type="match status" value="2"/>
</dbReference>
<evidence type="ECO:0000259" key="3">
    <source>
        <dbReference type="SMART" id="SM00543"/>
    </source>
</evidence>
<dbReference type="EMBL" id="VCAZ01000422">
    <property type="protein sequence ID" value="TUQ53283.1"/>
    <property type="molecule type" value="Genomic_DNA"/>
</dbReference>
<dbReference type="PANTHER" id="PTHR23253:SF10">
    <property type="entry name" value="EUKARYOTIC TRANSLATION INITIATION FACTOR 4 GAMMA 1"/>
    <property type="match status" value="1"/>
</dbReference>
<dbReference type="GO" id="GO:0016281">
    <property type="term" value="C:eukaryotic translation initiation factor 4F complex"/>
    <property type="evidence" value="ECO:0007669"/>
    <property type="project" value="TreeGrafter"/>
</dbReference>
<name>A0A556VX65_BAGYA</name>
<gene>
    <name evidence="4" type="ORF">Baya_17043</name>
</gene>
<dbReference type="SUPFAM" id="SSF48371">
    <property type="entry name" value="ARM repeat"/>
    <property type="match status" value="2"/>
</dbReference>
<comment type="caution">
    <text evidence="4">The sequence shown here is derived from an EMBL/GenBank/DDBJ whole genome shotgun (WGS) entry which is preliminary data.</text>
</comment>
<keyword evidence="4" id="KW-0396">Initiation factor</keyword>
<proteinExistence type="predicted"/>
<feature type="coiled-coil region" evidence="1">
    <location>
        <begin position="60"/>
        <end position="87"/>
    </location>
</feature>
<dbReference type="InterPro" id="IPR049485">
    <property type="entry name" value="eIF4G1-like_eIF4E-bd"/>
</dbReference>
<reference evidence="4 5" key="1">
    <citation type="journal article" date="2019" name="Genome Biol. Evol.">
        <title>Whole-Genome Sequencing of the Giant Devil Catfish, Bagarius yarrelli.</title>
        <authorList>
            <person name="Jiang W."/>
            <person name="Lv Y."/>
            <person name="Cheng L."/>
            <person name="Yang K."/>
            <person name="Chao B."/>
            <person name="Wang X."/>
            <person name="Li Y."/>
            <person name="Pan X."/>
            <person name="You X."/>
            <person name="Zhang Y."/>
            <person name="Yang J."/>
            <person name="Li J."/>
            <person name="Zhang X."/>
            <person name="Liu S."/>
            <person name="Sun C."/>
            <person name="Yang J."/>
            <person name="Shi Q."/>
        </authorList>
    </citation>
    <scope>NUCLEOTIDE SEQUENCE [LARGE SCALE GENOMIC DNA]</scope>
    <source>
        <strain evidence="4">JWS20170419001</strain>
        <tissue evidence="4">Muscle</tissue>
    </source>
</reference>
<keyword evidence="4" id="KW-0648">Protein biosynthesis</keyword>
<feature type="compositionally biased region" description="Pro residues" evidence="2">
    <location>
        <begin position="243"/>
        <end position="261"/>
    </location>
</feature>